<evidence type="ECO:0000256" key="4">
    <source>
        <dbReference type="ARBA" id="ARBA00022723"/>
    </source>
</evidence>
<evidence type="ECO:0000256" key="3">
    <source>
        <dbReference type="ARBA" id="ARBA00022714"/>
    </source>
</evidence>
<dbReference type="Gene3D" id="3.10.20.30">
    <property type="match status" value="1"/>
</dbReference>
<dbReference type="PROSITE" id="PS51085">
    <property type="entry name" value="2FE2S_FER_2"/>
    <property type="match status" value="1"/>
</dbReference>
<keyword evidence="11" id="KW-1185">Reference proteome</keyword>
<evidence type="ECO:0000256" key="2">
    <source>
        <dbReference type="ARBA" id="ARBA00022448"/>
    </source>
</evidence>
<dbReference type="OrthoDB" id="462043at2"/>
<dbReference type="GO" id="GO:0009055">
    <property type="term" value="F:electron transfer activity"/>
    <property type="evidence" value="ECO:0007669"/>
    <property type="project" value="InterPro"/>
</dbReference>
<dbReference type="CDD" id="cd00207">
    <property type="entry name" value="fer2"/>
    <property type="match status" value="1"/>
</dbReference>
<comment type="cofactor">
    <cofactor evidence="8">
        <name>[2Fe-2S] cluster</name>
        <dbReference type="ChEBI" id="CHEBI:190135"/>
    </cofactor>
</comment>
<dbReference type="InterPro" id="IPR001041">
    <property type="entry name" value="2Fe-2S_ferredoxin-type"/>
</dbReference>
<protein>
    <submittedName>
        <fullName evidence="10">Ferredoxin (2Fe-2S)</fullName>
    </submittedName>
</protein>
<evidence type="ECO:0000313" key="10">
    <source>
        <dbReference type="EMBL" id="ACK65134.1"/>
    </source>
</evidence>
<dbReference type="AlphaFoldDB" id="B7K0Z3"/>
<evidence type="ECO:0000256" key="1">
    <source>
        <dbReference type="ARBA" id="ARBA00007874"/>
    </source>
</evidence>
<name>B7K0Z3_RIPO1</name>
<comment type="similarity">
    <text evidence="1">Belongs to the 2Fe2S plant-type ferredoxin family.</text>
</comment>
<keyword evidence="3" id="KW-0001">2Fe-2S</keyword>
<dbReference type="GO" id="GO:0046872">
    <property type="term" value="F:metal ion binding"/>
    <property type="evidence" value="ECO:0007669"/>
    <property type="project" value="UniProtKB-KW"/>
</dbReference>
<evidence type="ECO:0000313" key="11">
    <source>
        <dbReference type="Proteomes" id="UP000008204"/>
    </source>
</evidence>
<dbReference type="RefSeq" id="WP_012594409.1">
    <property type="nucleotide sequence ID" value="NC_011726.1"/>
</dbReference>
<evidence type="ECO:0000256" key="5">
    <source>
        <dbReference type="ARBA" id="ARBA00022982"/>
    </source>
</evidence>
<dbReference type="PANTHER" id="PTHR43112:SF3">
    <property type="entry name" value="FERREDOXIN-2, CHLOROPLASTIC"/>
    <property type="match status" value="1"/>
</dbReference>
<organism evidence="10 11">
    <name type="scientific">Rippkaea orientalis (strain PCC 8801 / RF-1)</name>
    <name type="common">Cyanothece sp. (strain PCC 8801)</name>
    <dbReference type="NCBI Taxonomy" id="41431"/>
    <lineage>
        <taxon>Bacteria</taxon>
        <taxon>Bacillati</taxon>
        <taxon>Cyanobacteriota</taxon>
        <taxon>Cyanophyceae</taxon>
        <taxon>Oscillatoriophycideae</taxon>
        <taxon>Chroococcales</taxon>
        <taxon>Aphanothecaceae</taxon>
        <taxon>Rippkaea</taxon>
        <taxon>Rippkaea orientalis</taxon>
    </lineage>
</organism>
<dbReference type="NCBIfam" id="TIGR02008">
    <property type="entry name" value="fdx_plant"/>
    <property type="match status" value="1"/>
</dbReference>
<accession>B7K0Z3</accession>
<dbReference type="GO" id="GO:0022900">
    <property type="term" value="P:electron transport chain"/>
    <property type="evidence" value="ECO:0007669"/>
    <property type="project" value="InterPro"/>
</dbReference>
<evidence type="ECO:0000256" key="6">
    <source>
        <dbReference type="ARBA" id="ARBA00023004"/>
    </source>
</evidence>
<dbReference type="InterPro" id="IPR010241">
    <property type="entry name" value="Fd_pln"/>
</dbReference>
<dbReference type="Pfam" id="PF00111">
    <property type="entry name" value="Fer2"/>
    <property type="match status" value="1"/>
</dbReference>
<dbReference type="HOGENOM" id="CLU_082632_7_3_3"/>
<keyword evidence="5" id="KW-0249">Electron transport</keyword>
<feature type="domain" description="2Fe-2S ferredoxin-type" evidence="9">
    <location>
        <begin position="8"/>
        <end position="102"/>
    </location>
</feature>
<dbReference type="InterPro" id="IPR036010">
    <property type="entry name" value="2Fe-2S_ferredoxin-like_sf"/>
</dbReference>
<evidence type="ECO:0000256" key="7">
    <source>
        <dbReference type="ARBA" id="ARBA00023014"/>
    </source>
</evidence>
<dbReference type="Proteomes" id="UP000008204">
    <property type="component" value="Chromosome"/>
</dbReference>
<reference evidence="11" key="1">
    <citation type="journal article" date="2011" name="MBio">
        <title>Novel metabolic attributes of the genus Cyanothece, comprising a group of unicellular nitrogen-fixing Cyanobacteria.</title>
        <authorList>
            <person name="Bandyopadhyay A."/>
            <person name="Elvitigala T."/>
            <person name="Welsh E."/>
            <person name="Stockel J."/>
            <person name="Liberton M."/>
            <person name="Min H."/>
            <person name="Sherman L.A."/>
            <person name="Pakrasi H.B."/>
        </authorList>
    </citation>
    <scope>NUCLEOTIDE SEQUENCE [LARGE SCALE GENOMIC DNA]</scope>
    <source>
        <strain evidence="11">PCC 8801</strain>
    </source>
</reference>
<dbReference type="SUPFAM" id="SSF54292">
    <property type="entry name" value="2Fe-2S ferredoxin-like"/>
    <property type="match status" value="1"/>
</dbReference>
<dbReference type="EMBL" id="CP001287">
    <property type="protein sequence ID" value="ACK65134.1"/>
    <property type="molecule type" value="Genomic_DNA"/>
</dbReference>
<keyword evidence="2" id="KW-0813">Transport</keyword>
<dbReference type="GO" id="GO:0051537">
    <property type="term" value="F:2 iron, 2 sulfur cluster binding"/>
    <property type="evidence" value="ECO:0007669"/>
    <property type="project" value="UniProtKB-KW"/>
</dbReference>
<evidence type="ECO:0000259" key="9">
    <source>
        <dbReference type="PROSITE" id="PS51085"/>
    </source>
</evidence>
<keyword evidence="4" id="KW-0479">Metal-binding</keyword>
<keyword evidence="6" id="KW-0408">Iron</keyword>
<proteinExistence type="inferred from homology"/>
<sequence>MNNDNRAFSVTLVNEKKELEKTIEVNSDQYILDIAESQGVNHPSSCRAGCCFDCLGKVLEGTVEQTAKALEFLRPDELKAGYVLLCAASPTSNCKIITHQAEEYLD</sequence>
<evidence type="ECO:0000256" key="8">
    <source>
        <dbReference type="ARBA" id="ARBA00034078"/>
    </source>
</evidence>
<gene>
    <name evidence="10" type="ordered locus">PCC8801_1059</name>
</gene>
<dbReference type="InterPro" id="IPR012675">
    <property type="entry name" value="Beta-grasp_dom_sf"/>
</dbReference>
<dbReference type="STRING" id="41431.PCC8801_1059"/>
<dbReference type="PANTHER" id="PTHR43112">
    <property type="entry name" value="FERREDOXIN"/>
    <property type="match status" value="1"/>
</dbReference>
<dbReference type="eggNOG" id="COG0633">
    <property type="taxonomic scope" value="Bacteria"/>
</dbReference>
<dbReference type="KEGG" id="cyp:PCC8801_1059"/>
<keyword evidence="7" id="KW-0411">Iron-sulfur</keyword>